<dbReference type="GO" id="GO:1990131">
    <property type="term" value="C:Gtr1-Gtr2 GTPase complex"/>
    <property type="evidence" value="ECO:0007669"/>
    <property type="project" value="UniProtKB-UniRule"/>
</dbReference>
<comment type="similarity">
    <text evidence="1 4">Belongs to the GTR/RAG GTP-binding protein family.</text>
</comment>
<sequence length="384" mass="44189">MSFHPVSASDRYNGSDIAHREKILVTGGRKSGKSSCIKSVFQNLPVKDVTYIGITKKVEKIDYDTIVPLQIYDTPASLDLDQLDVPLSAFSTLVYVVDMQQEDTYHEAVRQAAHIILRGYFANPAMNFFVFIHKAESLSEDYRDENYSEIQRALTDELDDFHYMSLQDYTTLDLCDRETTISIFNHLTSEIKYDMTSVHDVSLRDAWGKVVQGIMEMLPAVEALLLNFTETSGMDNSYLFDLRSRVVLATDNRHRNEATMEQVVDYLSTFLQFREFYKVLRSPPALQSPDTEVVGKDEDASVDKDEDASEPRQWWEGEDTDEAWMTHSIQLMPKCTITLWQFTPQLALVALLHTDTWNARRGMIEYNLTFLRQGVRRILIEAEL</sequence>
<evidence type="ECO:0000256" key="3">
    <source>
        <dbReference type="ARBA" id="ARBA00023134"/>
    </source>
</evidence>
<evidence type="ECO:0000256" key="4">
    <source>
        <dbReference type="RuleBase" id="RU367014"/>
    </source>
</evidence>
<feature type="region of interest" description="Disordered" evidence="5">
    <location>
        <begin position="286"/>
        <end position="312"/>
    </location>
</feature>
<evidence type="ECO:0000313" key="6">
    <source>
        <dbReference type="EMBL" id="RSH86184.1"/>
    </source>
</evidence>
<evidence type="ECO:0000256" key="2">
    <source>
        <dbReference type="ARBA" id="ARBA00022741"/>
    </source>
</evidence>
<dbReference type="EMBL" id="RSCE01000002">
    <property type="protein sequence ID" value="RSH86184.1"/>
    <property type="molecule type" value="Genomic_DNA"/>
</dbReference>
<dbReference type="GO" id="GO:0003924">
    <property type="term" value="F:GTPase activity"/>
    <property type="evidence" value="ECO:0007669"/>
    <property type="project" value="UniProtKB-UniRule"/>
</dbReference>
<proteinExistence type="inferred from homology"/>
<comment type="function">
    <text evidence="4">GTPase involved in activation of the TORC1 signaling pathway, which promotes growth and represses autophagy in nutrient-rich conditions.</text>
</comment>
<dbReference type="STRING" id="105984.A0A427Y525"/>
<dbReference type="PANTHER" id="PTHR11259:SF2">
    <property type="entry name" value="GH16429P"/>
    <property type="match status" value="1"/>
</dbReference>
<dbReference type="SUPFAM" id="SSF52540">
    <property type="entry name" value="P-loop containing nucleoside triphosphate hydrolases"/>
    <property type="match status" value="1"/>
</dbReference>
<dbReference type="Pfam" id="PF04670">
    <property type="entry name" value="Gtr1_RagA"/>
    <property type="match status" value="1"/>
</dbReference>
<dbReference type="GO" id="GO:0005634">
    <property type="term" value="C:nucleus"/>
    <property type="evidence" value="ECO:0007669"/>
    <property type="project" value="TreeGrafter"/>
</dbReference>
<dbReference type="OrthoDB" id="26136at2759"/>
<name>A0A427Y525_9TREE</name>
<protein>
    <recommendedName>
        <fullName evidence="4">GTP-binding protein</fullName>
    </recommendedName>
</protein>
<dbReference type="GeneID" id="39588958"/>
<reference evidence="6 7" key="1">
    <citation type="submission" date="2018-11" db="EMBL/GenBank/DDBJ databases">
        <title>Genome sequence of Apiotrichum porosum DSM 27194.</title>
        <authorList>
            <person name="Aliyu H."/>
            <person name="Gorte O."/>
            <person name="Ochsenreither K."/>
        </authorList>
    </citation>
    <scope>NUCLEOTIDE SEQUENCE [LARGE SCALE GENOMIC DNA]</scope>
    <source>
        <strain evidence="6 7">DSM 27194</strain>
    </source>
</reference>
<dbReference type="RefSeq" id="XP_028478969.1">
    <property type="nucleotide sequence ID" value="XM_028619997.1"/>
</dbReference>
<dbReference type="GO" id="GO:1904263">
    <property type="term" value="P:positive regulation of TORC1 signaling"/>
    <property type="evidence" value="ECO:0007669"/>
    <property type="project" value="TreeGrafter"/>
</dbReference>
<organism evidence="6 7">
    <name type="scientific">Apiotrichum porosum</name>
    <dbReference type="NCBI Taxonomy" id="105984"/>
    <lineage>
        <taxon>Eukaryota</taxon>
        <taxon>Fungi</taxon>
        <taxon>Dikarya</taxon>
        <taxon>Basidiomycota</taxon>
        <taxon>Agaricomycotina</taxon>
        <taxon>Tremellomycetes</taxon>
        <taxon>Trichosporonales</taxon>
        <taxon>Trichosporonaceae</taxon>
        <taxon>Apiotrichum</taxon>
    </lineage>
</organism>
<dbReference type="GO" id="GO:0005525">
    <property type="term" value="F:GTP binding"/>
    <property type="evidence" value="ECO:0007669"/>
    <property type="project" value="UniProtKB-UniRule"/>
</dbReference>
<dbReference type="Gene3D" id="3.30.450.190">
    <property type="match status" value="1"/>
</dbReference>
<dbReference type="InterPro" id="IPR006762">
    <property type="entry name" value="Gtr1_RagA"/>
</dbReference>
<accession>A0A427Y525</accession>
<dbReference type="GO" id="GO:0009267">
    <property type="term" value="P:cellular response to starvation"/>
    <property type="evidence" value="ECO:0007669"/>
    <property type="project" value="TreeGrafter"/>
</dbReference>
<comment type="caution">
    <text evidence="6">The sequence shown here is derived from an EMBL/GenBank/DDBJ whole genome shotgun (WGS) entry which is preliminary data.</text>
</comment>
<gene>
    <name evidence="6" type="ORF">EHS24_004415</name>
</gene>
<dbReference type="GO" id="GO:0010507">
    <property type="term" value="P:negative regulation of autophagy"/>
    <property type="evidence" value="ECO:0007669"/>
    <property type="project" value="TreeGrafter"/>
</dbReference>
<dbReference type="AlphaFoldDB" id="A0A427Y525"/>
<feature type="compositionally biased region" description="Basic and acidic residues" evidence="5">
    <location>
        <begin position="293"/>
        <end position="312"/>
    </location>
</feature>
<keyword evidence="3 4" id="KW-0342">GTP-binding</keyword>
<dbReference type="GO" id="GO:0000329">
    <property type="term" value="C:fungal-type vacuole membrane"/>
    <property type="evidence" value="ECO:0007669"/>
    <property type="project" value="TreeGrafter"/>
</dbReference>
<dbReference type="Proteomes" id="UP000279236">
    <property type="component" value="Unassembled WGS sequence"/>
</dbReference>
<keyword evidence="2 4" id="KW-0547">Nucleotide-binding</keyword>
<evidence type="ECO:0000313" key="7">
    <source>
        <dbReference type="Proteomes" id="UP000279236"/>
    </source>
</evidence>
<dbReference type="InterPro" id="IPR027417">
    <property type="entry name" value="P-loop_NTPase"/>
</dbReference>
<dbReference type="Gene3D" id="3.40.50.300">
    <property type="entry name" value="P-loop containing nucleotide triphosphate hydrolases"/>
    <property type="match status" value="1"/>
</dbReference>
<comment type="subunit">
    <text evidence="4">Component of the GSE complex.</text>
</comment>
<evidence type="ECO:0000256" key="5">
    <source>
        <dbReference type="SAM" id="MobiDB-lite"/>
    </source>
</evidence>
<evidence type="ECO:0000256" key="1">
    <source>
        <dbReference type="ARBA" id="ARBA00007756"/>
    </source>
</evidence>
<keyword evidence="7" id="KW-1185">Reference proteome</keyword>
<dbReference type="PANTHER" id="PTHR11259">
    <property type="entry name" value="RAS-RELATED GTP BINDING RAG/GTR YEAST"/>
    <property type="match status" value="1"/>
</dbReference>